<evidence type="ECO:0000259" key="6">
    <source>
        <dbReference type="PROSITE" id="PS50893"/>
    </source>
</evidence>
<dbReference type="Proteomes" id="UP000093111">
    <property type="component" value="Unassembled WGS sequence"/>
</dbReference>
<reference evidence="8 9" key="1">
    <citation type="journal article" date="2016" name="Syst. Appl. Microbiol.">
        <title>Pararhizobium polonicum sp. nov. isolated from tumors on stone fruit rootstocks.</title>
        <authorList>
            <person name="Pulawska J."/>
            <person name="Kuzmanovic N."/>
            <person name="Willems A."/>
            <person name="Pothier J.F."/>
        </authorList>
    </citation>
    <scope>NUCLEOTIDE SEQUENCE [LARGE SCALE GENOMIC DNA]</scope>
    <source>
        <strain evidence="8 9">F5.1</strain>
    </source>
</reference>
<evidence type="ECO:0000256" key="5">
    <source>
        <dbReference type="SAM" id="Phobius"/>
    </source>
</evidence>
<dbReference type="InterPro" id="IPR039421">
    <property type="entry name" value="Type_1_exporter"/>
</dbReference>
<dbReference type="RefSeq" id="WP_068958761.1">
    <property type="nucleotide sequence ID" value="NZ_LGLV01000021.1"/>
</dbReference>
<dbReference type="AlphaFoldDB" id="A0A1C7NTF7"/>
<dbReference type="Gene3D" id="1.20.1560.10">
    <property type="entry name" value="ABC transporter type 1, transmembrane domain"/>
    <property type="match status" value="1"/>
</dbReference>
<dbReference type="SUPFAM" id="SSF90123">
    <property type="entry name" value="ABC transporter transmembrane region"/>
    <property type="match status" value="1"/>
</dbReference>
<dbReference type="GO" id="GO:0015421">
    <property type="term" value="F:ABC-type oligopeptide transporter activity"/>
    <property type="evidence" value="ECO:0007669"/>
    <property type="project" value="TreeGrafter"/>
</dbReference>
<gene>
    <name evidence="8" type="ORF">ADU59_27710</name>
</gene>
<dbReference type="Pfam" id="PF00005">
    <property type="entry name" value="ABC_tran"/>
    <property type="match status" value="1"/>
</dbReference>
<dbReference type="Gene3D" id="3.40.50.300">
    <property type="entry name" value="P-loop containing nucleotide triphosphate hydrolases"/>
    <property type="match status" value="2"/>
</dbReference>
<dbReference type="OrthoDB" id="9760920at2"/>
<dbReference type="InterPro" id="IPR011527">
    <property type="entry name" value="ABC1_TM_dom"/>
</dbReference>
<dbReference type="STRING" id="1612624.ADU59_27710"/>
<evidence type="ECO:0000313" key="9">
    <source>
        <dbReference type="Proteomes" id="UP000093111"/>
    </source>
</evidence>
<proteinExistence type="predicted"/>
<dbReference type="PROSITE" id="PS50893">
    <property type="entry name" value="ABC_TRANSPORTER_2"/>
    <property type="match status" value="1"/>
</dbReference>
<dbReference type="PATRIC" id="fig|1612624.7.peg.3281"/>
<dbReference type="GO" id="GO:0005524">
    <property type="term" value="F:ATP binding"/>
    <property type="evidence" value="ECO:0007669"/>
    <property type="project" value="InterPro"/>
</dbReference>
<sequence length="905" mass="100764">MEKSIARYIWTHTRGHQLWILLVVAVSMIPYFLSFDLPKQIVNGPIQGQGFDQPGATQTFMNISFDLPWLGTVSLFDGVQLTRMQTLFALSMVFLVLVIINGLFKFYINTYKGRLGERLLRRIRFELVDRILRFPPGQFKRMKGAEVSSMVKDEVEPLGGFTGDAFVQPALLGGQALTALFFIFMQNAWLGLIAAVMVGVQAIIIPRMRRRLLVLGRERQITARELAGRVSEIVDGIGTIHAYDTSNYERADIASRLGHIFKIRYDLYQWKFLVKFINNFLAQLTPFLFYCIGGYLALQGRLDIGQLIAVISAYKDLPGPLKDLIDWDQTRQDVQVKYVQVVEQFSVDKTIDPAIQAIAIKNAGSLKHPLAAVNLSLADDSGAKLLERVSVQIHPGETVAIVGGAAGGGDMLAEAFARLTWPESGKVTAGGEDLLELPESVTGRAISYVSSDAYFFYGSLRDNLLYGLKHAPLKSAVYQGAGATHRKWQINEAKMAGNPDYDVNSDWIDYEAANATDAGDLFAPILSVLDTVQLSKDILDLALRSTVSPDDHPGLAEGLVAMRHALRDELEEAGLSNLVVSFEPGAYNTEATIGENLLFGTATGPALVGRAIGKNVYFRSVIRRTGLDRIMFDMGYSIAENAVELFADLPPDHPFFQQLTFMTADDIPEYQLLLQKLKGKGFDGASDDDRGAFIRLSFRYIEPRHRFGLLTPELMATIVDVRRQFHDGLPESMHGDIERYDPEHYLASASLMDNILFGRISHKHSDGSKRIRSIVSSLLNSLGLLERVIDIGLDFNLGAGGKRLTSVQRQKLNLARALVRRSDYYIFNRPLPGLDHRLQEEIVRDALKLVRRDGRDPAVIWVLSNTGLSSLFDRVLVFDRGFLVEEGTHEALVENNGIFKELVSS</sequence>
<name>A0A1C7NTF7_9HYPH</name>
<comment type="caution">
    <text evidence="8">The sequence shown here is derived from an EMBL/GenBank/DDBJ whole genome shotgun (WGS) entry which is preliminary data.</text>
</comment>
<evidence type="ECO:0000256" key="2">
    <source>
        <dbReference type="ARBA" id="ARBA00022692"/>
    </source>
</evidence>
<feature type="transmembrane region" description="Helical" evidence="5">
    <location>
        <begin position="16"/>
        <end position="33"/>
    </location>
</feature>
<keyword evidence="4 5" id="KW-0472">Membrane</keyword>
<feature type="transmembrane region" description="Helical" evidence="5">
    <location>
        <begin position="179"/>
        <end position="205"/>
    </location>
</feature>
<dbReference type="EMBL" id="LGLV01000021">
    <property type="protein sequence ID" value="OBZ92283.1"/>
    <property type="molecule type" value="Genomic_DNA"/>
</dbReference>
<protein>
    <submittedName>
        <fullName evidence="8">ABC transporter ATPase</fullName>
    </submittedName>
</protein>
<dbReference type="PROSITE" id="PS50929">
    <property type="entry name" value="ABC_TM1F"/>
    <property type="match status" value="1"/>
</dbReference>
<dbReference type="CDD" id="cd07346">
    <property type="entry name" value="ABC_6TM_exporters"/>
    <property type="match status" value="1"/>
</dbReference>
<dbReference type="GO" id="GO:0005886">
    <property type="term" value="C:plasma membrane"/>
    <property type="evidence" value="ECO:0007669"/>
    <property type="project" value="UniProtKB-SubCell"/>
</dbReference>
<evidence type="ECO:0000313" key="8">
    <source>
        <dbReference type="EMBL" id="OBZ92283.1"/>
    </source>
</evidence>
<feature type="domain" description="ABC transmembrane type-1" evidence="7">
    <location>
        <begin position="90"/>
        <end position="326"/>
    </location>
</feature>
<feature type="domain" description="ABC transporter" evidence="6">
    <location>
        <begin position="370"/>
        <end position="905"/>
    </location>
</feature>
<feature type="transmembrane region" description="Helical" evidence="5">
    <location>
        <begin position="87"/>
        <end position="108"/>
    </location>
</feature>
<keyword evidence="2 5" id="KW-0812">Transmembrane</keyword>
<keyword evidence="3 5" id="KW-1133">Transmembrane helix</keyword>
<comment type="subcellular location">
    <subcellularLocation>
        <location evidence="1">Cell membrane</location>
        <topology evidence="1">Multi-pass membrane protein</topology>
    </subcellularLocation>
</comment>
<evidence type="ECO:0000256" key="4">
    <source>
        <dbReference type="ARBA" id="ARBA00023136"/>
    </source>
</evidence>
<dbReference type="PANTHER" id="PTHR43394:SF1">
    <property type="entry name" value="ATP-BINDING CASSETTE SUB-FAMILY B MEMBER 10, MITOCHONDRIAL"/>
    <property type="match status" value="1"/>
</dbReference>
<evidence type="ECO:0000259" key="7">
    <source>
        <dbReference type="PROSITE" id="PS50929"/>
    </source>
</evidence>
<dbReference type="InterPro" id="IPR036640">
    <property type="entry name" value="ABC1_TM_sf"/>
</dbReference>
<accession>A0A1C7NTF7</accession>
<keyword evidence="9" id="KW-1185">Reference proteome</keyword>
<dbReference type="Pfam" id="PF00664">
    <property type="entry name" value="ABC_membrane"/>
    <property type="match status" value="1"/>
</dbReference>
<dbReference type="InterPro" id="IPR027417">
    <property type="entry name" value="P-loop_NTPase"/>
</dbReference>
<evidence type="ECO:0000256" key="3">
    <source>
        <dbReference type="ARBA" id="ARBA00022989"/>
    </source>
</evidence>
<dbReference type="GO" id="GO:0016887">
    <property type="term" value="F:ATP hydrolysis activity"/>
    <property type="evidence" value="ECO:0007669"/>
    <property type="project" value="InterPro"/>
</dbReference>
<dbReference type="PANTHER" id="PTHR43394">
    <property type="entry name" value="ATP-DEPENDENT PERMEASE MDL1, MITOCHONDRIAL"/>
    <property type="match status" value="1"/>
</dbReference>
<dbReference type="InterPro" id="IPR003439">
    <property type="entry name" value="ABC_transporter-like_ATP-bd"/>
</dbReference>
<dbReference type="SUPFAM" id="SSF52540">
    <property type="entry name" value="P-loop containing nucleoside triphosphate hydrolases"/>
    <property type="match status" value="1"/>
</dbReference>
<evidence type="ECO:0000256" key="1">
    <source>
        <dbReference type="ARBA" id="ARBA00004651"/>
    </source>
</evidence>
<organism evidence="8 9">
    <name type="scientific">Pararhizobium polonicum</name>
    <dbReference type="NCBI Taxonomy" id="1612624"/>
    <lineage>
        <taxon>Bacteria</taxon>
        <taxon>Pseudomonadati</taxon>
        <taxon>Pseudomonadota</taxon>
        <taxon>Alphaproteobacteria</taxon>
        <taxon>Hyphomicrobiales</taxon>
        <taxon>Rhizobiaceae</taxon>
        <taxon>Rhizobium/Agrobacterium group</taxon>
        <taxon>Pararhizobium</taxon>
    </lineage>
</organism>